<evidence type="ECO:0000256" key="7">
    <source>
        <dbReference type="ARBA" id="ARBA00038040"/>
    </source>
</evidence>
<keyword evidence="5 12" id="KW-0347">Helicase</keyword>
<evidence type="ECO:0000256" key="4">
    <source>
        <dbReference type="ARBA" id="ARBA00022801"/>
    </source>
</evidence>
<keyword evidence="11" id="KW-1185">Reference proteome</keyword>
<dbReference type="Pfam" id="PF07717">
    <property type="entry name" value="OB_NTP_bind"/>
    <property type="match status" value="1"/>
</dbReference>
<dbReference type="Gene3D" id="3.40.50.300">
    <property type="entry name" value="P-loop containing nucleotide triphosphate hydrolases"/>
    <property type="match status" value="2"/>
</dbReference>
<dbReference type="InterPro" id="IPR001650">
    <property type="entry name" value="Helicase_C-like"/>
</dbReference>
<dbReference type="GO" id="GO:0003724">
    <property type="term" value="F:RNA helicase activity"/>
    <property type="evidence" value="ECO:0007669"/>
    <property type="project" value="UniProtKB-EC"/>
</dbReference>
<comment type="catalytic activity">
    <reaction evidence="8">
        <text>ATP + H2O = ADP + phosphate + H(+)</text>
        <dbReference type="Rhea" id="RHEA:13065"/>
        <dbReference type="ChEBI" id="CHEBI:15377"/>
        <dbReference type="ChEBI" id="CHEBI:15378"/>
        <dbReference type="ChEBI" id="CHEBI:30616"/>
        <dbReference type="ChEBI" id="CHEBI:43474"/>
        <dbReference type="ChEBI" id="CHEBI:456216"/>
        <dbReference type="EC" id="3.6.4.13"/>
    </reaction>
</comment>
<protein>
    <recommendedName>
        <fullName evidence="1">RNA helicase</fullName>
        <ecNumber evidence="1">3.6.4.13</ecNumber>
    </recommendedName>
</protein>
<keyword evidence="3" id="KW-0547">Nucleotide-binding</keyword>
<evidence type="ECO:0000256" key="5">
    <source>
        <dbReference type="ARBA" id="ARBA00022806"/>
    </source>
</evidence>
<reference evidence="12" key="1">
    <citation type="submission" date="2025-08" db="UniProtKB">
        <authorList>
            <consortium name="RefSeq"/>
        </authorList>
    </citation>
    <scope>IDENTIFICATION</scope>
    <source>
        <strain evidence="12">Airmid</strain>
    </source>
</reference>
<dbReference type="GO" id="GO:0003723">
    <property type="term" value="F:RNA binding"/>
    <property type="evidence" value="ECO:0007669"/>
    <property type="project" value="TreeGrafter"/>
</dbReference>
<evidence type="ECO:0000313" key="12">
    <source>
        <dbReference type="RefSeq" id="XP_027205445.1"/>
    </source>
</evidence>
<dbReference type="InterPro" id="IPR011709">
    <property type="entry name" value="DEAD-box_helicase_OB_fold"/>
</dbReference>
<dbReference type="InterPro" id="IPR007502">
    <property type="entry name" value="Helicase-assoc_dom"/>
</dbReference>
<feature type="non-terminal residue" evidence="12">
    <location>
        <position position="638"/>
    </location>
</feature>
<proteinExistence type="inferred from homology"/>
<name>A0A6P6YJK6_DERPT</name>
<organism evidence="11 12">
    <name type="scientific">Dermatophagoides pteronyssinus</name>
    <name type="common">European house dust mite</name>
    <dbReference type="NCBI Taxonomy" id="6956"/>
    <lineage>
        <taxon>Eukaryota</taxon>
        <taxon>Metazoa</taxon>
        <taxon>Ecdysozoa</taxon>
        <taxon>Arthropoda</taxon>
        <taxon>Chelicerata</taxon>
        <taxon>Arachnida</taxon>
        <taxon>Acari</taxon>
        <taxon>Acariformes</taxon>
        <taxon>Sarcoptiformes</taxon>
        <taxon>Astigmata</taxon>
        <taxon>Psoroptidia</taxon>
        <taxon>Analgoidea</taxon>
        <taxon>Pyroglyphidae</taxon>
        <taxon>Dermatophagoidinae</taxon>
        <taxon>Dermatophagoides</taxon>
    </lineage>
</organism>
<sequence length="638" mass="70242">MELARQKLPIFLFKNQLLQTIRDNIVTIVVGEPGSGKTTQLPQYLHEVGYTASGKVMVTQPRRVAAMSVAKRVAEEMGVNLGAEVGYSIRFDTRVSDSTAIVYATDGILLQQFTHDPTLMAYCAIMVDEAHERSLNTDVLLAFLKDLALFRNGSLRLVIASATLNAQMFSDFFGGAPIFRIPNRCHPVRVFHTKFGVSNYVECSANTAVQLHLSRPLPGDVLIFLPGQQEILACCERVRELLEETGGAAAQASVLLVPFYSALSQDEQRTVFCKTPKNRRKIVVATNVAETSITIEGVLYVIDSGLVKQSFYDAKSGMEWLKVVSCSRASCVQRAGRAGRTQAGFCLRLFPKKTFDEELEASNPAEITCSNLTGLVLRLKHLGIDDVLNFDYVEAPPTLLLENALNNLFALQLIDAAGALTAAGATAALLPCSAQNAAAVLASCEYNCTNEVCMIVALLELEAGVLLSQPVHPALLRENLGDFMLQLAIFRGYIAAHESPQWCADHGIDERGMLRARNIHLQLTALLPTLGLPVRSSESVVDVLKSLLRGYFCNLAKSNGNRSYTLVQNREVIAQLHPASALLCRRRGKDATQSFFRVQALPKLVMFKELVFTKKQFLRGLMPVDPEWVREVAPEYFE</sequence>
<comment type="similarity">
    <text evidence="7">Belongs to the DEAD box helicase family. DEAH subfamily. PRP16 sub-subfamily.</text>
</comment>
<dbReference type="SUPFAM" id="SSF52540">
    <property type="entry name" value="P-loop containing nucleoside triphosphate hydrolases"/>
    <property type="match status" value="1"/>
</dbReference>
<dbReference type="Pfam" id="PF00270">
    <property type="entry name" value="DEAD"/>
    <property type="match status" value="1"/>
</dbReference>
<dbReference type="PANTHER" id="PTHR18934:SF91">
    <property type="entry name" value="PRE-MRNA-SPLICING FACTOR ATP-DEPENDENT RNA HELICASE PRP16"/>
    <property type="match status" value="1"/>
</dbReference>
<dbReference type="AlphaFoldDB" id="A0A6P6YJK6"/>
<keyword evidence="4" id="KW-0378">Hydrolase</keyword>
<keyword evidence="2" id="KW-0507">mRNA processing</keyword>
<evidence type="ECO:0000256" key="2">
    <source>
        <dbReference type="ARBA" id="ARBA00022664"/>
    </source>
</evidence>
<dbReference type="Pfam" id="PF00271">
    <property type="entry name" value="Helicase_C"/>
    <property type="match status" value="1"/>
</dbReference>
<evidence type="ECO:0000256" key="3">
    <source>
        <dbReference type="ARBA" id="ARBA00022741"/>
    </source>
</evidence>
<dbReference type="RefSeq" id="XP_027205445.1">
    <property type="nucleotide sequence ID" value="XM_027349644.1"/>
</dbReference>
<dbReference type="OrthoDB" id="10253254at2759"/>
<dbReference type="PANTHER" id="PTHR18934">
    <property type="entry name" value="ATP-DEPENDENT RNA HELICASE"/>
    <property type="match status" value="1"/>
</dbReference>
<dbReference type="InterPro" id="IPR011545">
    <property type="entry name" value="DEAD/DEAH_box_helicase_dom"/>
</dbReference>
<dbReference type="PROSITE" id="PS51192">
    <property type="entry name" value="HELICASE_ATP_BIND_1"/>
    <property type="match status" value="1"/>
</dbReference>
<dbReference type="Proteomes" id="UP000515146">
    <property type="component" value="Unplaced"/>
</dbReference>
<feature type="domain" description="Helicase ATP-binding" evidence="9">
    <location>
        <begin position="18"/>
        <end position="182"/>
    </location>
</feature>
<evidence type="ECO:0000259" key="10">
    <source>
        <dbReference type="PROSITE" id="PS51194"/>
    </source>
</evidence>
<gene>
    <name evidence="12" type="primary">LOC113799053</name>
</gene>
<evidence type="ECO:0000256" key="8">
    <source>
        <dbReference type="ARBA" id="ARBA00047984"/>
    </source>
</evidence>
<dbReference type="GO" id="GO:0016787">
    <property type="term" value="F:hydrolase activity"/>
    <property type="evidence" value="ECO:0007669"/>
    <property type="project" value="UniProtKB-KW"/>
</dbReference>
<dbReference type="InterPro" id="IPR014001">
    <property type="entry name" value="Helicase_ATP-bd"/>
</dbReference>
<dbReference type="InterPro" id="IPR027417">
    <property type="entry name" value="P-loop_NTPase"/>
</dbReference>
<dbReference type="InParanoid" id="A0A6P6YJK6"/>
<evidence type="ECO:0000259" key="9">
    <source>
        <dbReference type="PROSITE" id="PS51192"/>
    </source>
</evidence>
<evidence type="ECO:0000256" key="1">
    <source>
        <dbReference type="ARBA" id="ARBA00012552"/>
    </source>
</evidence>
<dbReference type="GO" id="GO:0005524">
    <property type="term" value="F:ATP binding"/>
    <property type="evidence" value="ECO:0007669"/>
    <property type="project" value="UniProtKB-KW"/>
</dbReference>
<dbReference type="KEGG" id="dpte:113799053"/>
<dbReference type="FunFam" id="3.40.50.300:FF:000615">
    <property type="entry name" value="pre-mRNA-splicing factor ATP-dependent RNA helicase DEAH7"/>
    <property type="match status" value="1"/>
</dbReference>
<dbReference type="GO" id="GO:0006397">
    <property type="term" value="P:mRNA processing"/>
    <property type="evidence" value="ECO:0007669"/>
    <property type="project" value="UniProtKB-KW"/>
</dbReference>
<dbReference type="Gene3D" id="1.20.120.1080">
    <property type="match status" value="1"/>
</dbReference>
<accession>A0A6P6YJK6</accession>
<evidence type="ECO:0000313" key="11">
    <source>
        <dbReference type="Proteomes" id="UP000515146"/>
    </source>
</evidence>
<feature type="domain" description="Helicase C-terminal" evidence="10">
    <location>
        <begin position="208"/>
        <end position="383"/>
    </location>
</feature>
<dbReference type="PROSITE" id="PS51194">
    <property type="entry name" value="HELICASE_CTER"/>
    <property type="match status" value="1"/>
</dbReference>
<dbReference type="CDD" id="cd18791">
    <property type="entry name" value="SF2_C_RHA"/>
    <property type="match status" value="1"/>
</dbReference>
<evidence type="ECO:0000256" key="6">
    <source>
        <dbReference type="ARBA" id="ARBA00022840"/>
    </source>
</evidence>
<dbReference type="SMART" id="SM00847">
    <property type="entry name" value="HA2"/>
    <property type="match status" value="1"/>
</dbReference>
<dbReference type="SMART" id="SM00490">
    <property type="entry name" value="HELICc"/>
    <property type="match status" value="1"/>
</dbReference>
<keyword evidence="6" id="KW-0067">ATP-binding</keyword>
<dbReference type="SMART" id="SM00487">
    <property type="entry name" value="DEXDc"/>
    <property type="match status" value="1"/>
</dbReference>
<dbReference type="EC" id="3.6.4.13" evidence="1"/>